<dbReference type="PANTHER" id="PTHR39199">
    <property type="entry name" value="BLR5128 PROTEIN"/>
    <property type="match status" value="1"/>
</dbReference>
<accession>A0A143HR35</accession>
<dbReference type="Proteomes" id="UP001209730">
    <property type="component" value="Unassembled WGS sequence"/>
</dbReference>
<organism evidence="3 5">
    <name type="scientific">Microbulbifer thermotolerans</name>
    <dbReference type="NCBI Taxonomy" id="252514"/>
    <lineage>
        <taxon>Bacteria</taxon>
        <taxon>Pseudomonadati</taxon>
        <taxon>Pseudomonadota</taxon>
        <taxon>Gammaproteobacteria</taxon>
        <taxon>Cellvibrionales</taxon>
        <taxon>Microbulbiferaceae</taxon>
        <taxon>Microbulbifer</taxon>
    </lineage>
</organism>
<evidence type="ECO:0000313" key="5">
    <source>
        <dbReference type="Proteomes" id="UP000076077"/>
    </source>
</evidence>
<dbReference type="GeneID" id="76606501"/>
<dbReference type="KEGG" id="mthd:A3224_00370"/>
<dbReference type="Pfam" id="PF13840">
    <property type="entry name" value="ACT_7"/>
    <property type="match status" value="1"/>
</dbReference>
<evidence type="ECO:0000313" key="3">
    <source>
        <dbReference type="EMBL" id="AMX03966.1"/>
    </source>
</evidence>
<name>A0A143HR35_MICTH</name>
<dbReference type="SUPFAM" id="SSF55021">
    <property type="entry name" value="ACT-like"/>
    <property type="match status" value="2"/>
</dbReference>
<dbReference type="STRING" id="252514.A3224_00370"/>
<sequence length="136" mass="14932">MKVEACLEKLLRNLDPQLQGDVYVFCSLPEARLLDLIDDCLCVFREREGLSAILPRTLAEREGLASSGGFRQITLQVYSSLEAVGLTAAVTAELASWGISANVVAALRHDHVFVPEEEAEEALRLLRGISSRAQYS</sequence>
<protein>
    <submittedName>
        <fullName evidence="4">ACT domain-containing protein</fullName>
    </submittedName>
</protein>
<reference evidence="4" key="3">
    <citation type="submission" date="2022-11" db="EMBL/GenBank/DDBJ databases">
        <title>Chitin-degrading and fungicidal potential of chitinolytic bacterial strains from marine environment of the Pacific Ocean regions.</title>
        <authorList>
            <person name="Pentekhina I."/>
            <person name="Nedashkovskaya O."/>
            <person name="Seitkalieva A."/>
            <person name="Podvolotskaya A."/>
            <person name="Tekutyeva L."/>
            <person name="Balabanova L."/>
        </authorList>
    </citation>
    <scope>NUCLEOTIDE SEQUENCE</scope>
    <source>
        <strain evidence="4">KMM 6838</strain>
    </source>
</reference>
<dbReference type="EMBL" id="JAPHQB010000019">
    <property type="protein sequence ID" value="MCX2802515.1"/>
    <property type="molecule type" value="Genomic_DNA"/>
</dbReference>
<dbReference type="AlphaFoldDB" id="A0A143HR35"/>
<dbReference type="EMBL" id="CP014864">
    <property type="protein sequence ID" value="AMX03966.1"/>
    <property type="molecule type" value="Genomic_DNA"/>
</dbReference>
<dbReference type="InterPro" id="IPR045865">
    <property type="entry name" value="ACT-like_dom_sf"/>
</dbReference>
<dbReference type="RefSeq" id="WP_067157196.1">
    <property type="nucleotide sequence ID" value="NZ_CP014864.1"/>
</dbReference>
<feature type="domain" description="CASTOR ACT" evidence="2">
    <location>
        <begin position="71"/>
        <end position="127"/>
    </location>
</feature>
<dbReference type="PANTHER" id="PTHR39199:SF1">
    <property type="entry name" value="BLR5128 PROTEIN"/>
    <property type="match status" value="1"/>
</dbReference>
<dbReference type="Gene3D" id="3.30.2130.10">
    <property type="entry name" value="VC0802-like"/>
    <property type="match status" value="1"/>
</dbReference>
<feature type="domain" description="DUF2241" evidence="1">
    <location>
        <begin position="6"/>
        <end position="68"/>
    </location>
</feature>
<reference evidence="5" key="1">
    <citation type="submission" date="2016-03" db="EMBL/GenBank/DDBJ databases">
        <authorList>
            <person name="Lee Y.-S."/>
            <person name="Choi Y.-L."/>
        </authorList>
    </citation>
    <scope>NUCLEOTIDE SEQUENCE [LARGE SCALE GENOMIC DNA]</scope>
    <source>
        <strain evidence="5">DAU221</strain>
    </source>
</reference>
<evidence type="ECO:0000259" key="2">
    <source>
        <dbReference type="Pfam" id="PF13840"/>
    </source>
</evidence>
<proteinExistence type="predicted"/>
<dbReference type="InterPro" id="IPR018717">
    <property type="entry name" value="DUF2241"/>
</dbReference>
<dbReference type="OrthoDB" id="517867at2"/>
<gene>
    <name evidence="3" type="ORF">A3224_00370</name>
    <name evidence="4" type="ORF">OQJ68_12030</name>
</gene>
<reference evidence="3" key="2">
    <citation type="submission" date="2016-03" db="EMBL/GenBank/DDBJ databases">
        <authorList>
            <person name="Ploux O."/>
        </authorList>
    </citation>
    <scope>NUCLEOTIDE SEQUENCE [LARGE SCALE GENOMIC DNA]</scope>
    <source>
        <strain evidence="3">DAU221</strain>
    </source>
</reference>
<evidence type="ECO:0000259" key="1">
    <source>
        <dbReference type="Pfam" id="PF10000"/>
    </source>
</evidence>
<dbReference type="Pfam" id="PF10000">
    <property type="entry name" value="ACT_3"/>
    <property type="match status" value="1"/>
</dbReference>
<evidence type="ECO:0000313" key="4">
    <source>
        <dbReference type="EMBL" id="MCX2802515.1"/>
    </source>
</evidence>
<keyword evidence="5" id="KW-1185">Reference proteome</keyword>
<dbReference type="Proteomes" id="UP000076077">
    <property type="component" value="Chromosome"/>
</dbReference>
<dbReference type="InterPro" id="IPR027795">
    <property type="entry name" value="CASTOR_ACT_dom"/>
</dbReference>